<dbReference type="Pfam" id="PF10775">
    <property type="entry name" value="ATP_sub_h"/>
    <property type="match status" value="2"/>
</dbReference>
<evidence type="ECO:0000313" key="2">
    <source>
        <dbReference type="EMBL" id="GAC98690.1"/>
    </source>
</evidence>
<organism evidence="2 3">
    <name type="scientific">Pseudozyma hubeiensis (strain SY62)</name>
    <name type="common">Yeast</name>
    <dbReference type="NCBI Taxonomy" id="1305764"/>
    <lineage>
        <taxon>Eukaryota</taxon>
        <taxon>Fungi</taxon>
        <taxon>Dikarya</taxon>
        <taxon>Basidiomycota</taxon>
        <taxon>Ustilaginomycotina</taxon>
        <taxon>Ustilaginomycetes</taxon>
        <taxon>Ustilaginales</taxon>
        <taxon>Ustilaginaceae</taxon>
        <taxon>Pseudozyma</taxon>
    </lineage>
</organism>
<dbReference type="STRING" id="1305764.R9PKP5"/>
<proteinExistence type="predicted"/>
<dbReference type="HOGENOM" id="CLU_1272784_0_0_1"/>
<gene>
    <name evidence="2" type="ORF">PHSY_006284</name>
</gene>
<protein>
    <submittedName>
        <fullName evidence="2">Uncharacterized protein</fullName>
    </submittedName>
</protein>
<dbReference type="EMBL" id="DF238821">
    <property type="protein sequence ID" value="GAC98690.1"/>
    <property type="molecule type" value="Genomic_DNA"/>
</dbReference>
<dbReference type="AlphaFoldDB" id="R9PKP5"/>
<dbReference type="PANTHER" id="PTHR28207">
    <property type="entry name" value="ATP SYNTHASE SUBUNIT H, MITOCHONDRIAL"/>
    <property type="match status" value="1"/>
</dbReference>
<reference evidence="3" key="1">
    <citation type="journal article" date="2013" name="Genome Announc.">
        <title>Draft genome sequence of the basidiomycetous yeast-like fungus Pseudozyma hubeiensis SY62, which produces an abundant amount of the biosurfactant mannosylerythritol lipids.</title>
        <authorList>
            <person name="Konishi M."/>
            <person name="Hatada Y."/>
            <person name="Horiuchi J."/>
        </authorList>
    </citation>
    <scope>NUCLEOTIDE SEQUENCE [LARGE SCALE GENOMIC DNA]</scope>
    <source>
        <strain evidence="3">SY62</strain>
    </source>
</reference>
<dbReference type="InterPro" id="IPR019711">
    <property type="entry name" value="ATP_synth_F0_suH"/>
</dbReference>
<dbReference type="RefSeq" id="XP_012192277.1">
    <property type="nucleotide sequence ID" value="XM_012336887.1"/>
</dbReference>
<sequence>MVFAQLVARSTFGAVRINAIHIAIGTRIRSSIRIAIAGASSLQLCRRFQGYALAILTAFDLASVRSTDFYNRCYQCSALPSSATDFIQELYVKELKGYKAPPKVSSQRRTHHRPTLSLNCPGLTLVHPHDPEPLANNQAADSHKGQVREFQTPAAPKAPAVPSSSELSSQLEAYASSEPDHAEAPTTSSSEGALTEGGDVNTYLREAAADIKVEAHH</sequence>
<evidence type="ECO:0000256" key="1">
    <source>
        <dbReference type="SAM" id="MobiDB-lite"/>
    </source>
</evidence>
<feature type="compositionally biased region" description="Low complexity" evidence="1">
    <location>
        <begin position="153"/>
        <end position="165"/>
    </location>
</feature>
<accession>R9PKP5</accession>
<dbReference type="eggNOG" id="ENOG502S9H2">
    <property type="taxonomic scope" value="Eukaryota"/>
</dbReference>
<feature type="region of interest" description="Disordered" evidence="1">
    <location>
        <begin position="101"/>
        <end position="201"/>
    </location>
</feature>
<keyword evidence="3" id="KW-1185">Reference proteome</keyword>
<evidence type="ECO:0000313" key="3">
    <source>
        <dbReference type="Proteomes" id="UP000014071"/>
    </source>
</evidence>
<dbReference type="GO" id="GO:0046933">
    <property type="term" value="F:proton-transporting ATP synthase activity, rotational mechanism"/>
    <property type="evidence" value="ECO:0007669"/>
    <property type="project" value="TreeGrafter"/>
</dbReference>
<name>R9PKP5_PSEHS</name>
<dbReference type="OrthoDB" id="274752at2759"/>
<dbReference type="GeneID" id="24111556"/>
<dbReference type="PANTHER" id="PTHR28207:SF1">
    <property type="entry name" value="ATP SYNTHASE SUBUNIT H, MITOCHONDRIAL"/>
    <property type="match status" value="1"/>
</dbReference>
<dbReference type="Proteomes" id="UP000014071">
    <property type="component" value="Unassembled WGS sequence"/>
</dbReference>